<organism evidence="6 7">
    <name type="scientific">Halopseudomonas laoshanensis</name>
    <dbReference type="NCBI Taxonomy" id="2268758"/>
    <lineage>
        <taxon>Bacteria</taxon>
        <taxon>Pseudomonadati</taxon>
        <taxon>Pseudomonadota</taxon>
        <taxon>Gammaproteobacteria</taxon>
        <taxon>Pseudomonadales</taxon>
        <taxon>Pseudomonadaceae</taxon>
        <taxon>Halopseudomonas</taxon>
    </lineage>
</organism>
<accession>A0A7V7KW12</accession>
<evidence type="ECO:0000256" key="4">
    <source>
        <dbReference type="SAM" id="MobiDB-lite"/>
    </source>
</evidence>
<dbReference type="InterPro" id="IPR038610">
    <property type="entry name" value="FliK-like_C_sf"/>
</dbReference>
<reference evidence="6 7" key="1">
    <citation type="submission" date="2018-07" db="EMBL/GenBank/DDBJ databases">
        <title>Pseudomonas laoshanensis sp. nov., isolated from soil.</title>
        <authorList>
            <person name="Sun J."/>
            <person name="Yu L."/>
            <person name="Wang M."/>
            <person name="Zhang C."/>
        </authorList>
    </citation>
    <scope>NUCLEOTIDE SEQUENCE [LARGE SCALE GENOMIC DNA]</scope>
    <source>
        <strain evidence="6 7">Y22</strain>
    </source>
</reference>
<dbReference type="EMBL" id="QOVF01000002">
    <property type="protein sequence ID" value="KAA0694713.1"/>
    <property type="molecule type" value="Genomic_DNA"/>
</dbReference>
<dbReference type="InterPro" id="IPR052563">
    <property type="entry name" value="FliK"/>
</dbReference>
<gene>
    <name evidence="6" type="ORF">DT594_07430</name>
</gene>
<dbReference type="GO" id="GO:0044780">
    <property type="term" value="P:bacterial-type flagellum assembly"/>
    <property type="evidence" value="ECO:0007669"/>
    <property type="project" value="InterPro"/>
</dbReference>
<evidence type="ECO:0000256" key="2">
    <source>
        <dbReference type="ARBA" id="ARBA00009149"/>
    </source>
</evidence>
<evidence type="ECO:0000313" key="7">
    <source>
        <dbReference type="Proteomes" id="UP000463138"/>
    </source>
</evidence>
<dbReference type="AlphaFoldDB" id="A0A7V7KW12"/>
<feature type="compositionally biased region" description="Polar residues" evidence="4">
    <location>
        <begin position="404"/>
        <end position="416"/>
    </location>
</feature>
<protein>
    <submittedName>
        <fullName evidence="6">Flagellar hook-length control protein FliK</fullName>
    </submittedName>
</protein>
<feature type="domain" description="Flagellar hook-length control protein-like C-terminal" evidence="5">
    <location>
        <begin position="328"/>
        <end position="410"/>
    </location>
</feature>
<evidence type="ECO:0000313" key="6">
    <source>
        <dbReference type="EMBL" id="KAA0694713.1"/>
    </source>
</evidence>
<dbReference type="Pfam" id="PF02120">
    <property type="entry name" value="Flg_hook"/>
    <property type="match status" value="1"/>
</dbReference>
<dbReference type="CDD" id="cd17470">
    <property type="entry name" value="T3SS_Flik_C"/>
    <property type="match status" value="1"/>
</dbReference>
<comment type="function">
    <text evidence="1">Controls the length of the flagellar hook.</text>
</comment>
<keyword evidence="6" id="KW-0966">Cell projection</keyword>
<evidence type="ECO:0000256" key="3">
    <source>
        <dbReference type="ARBA" id="ARBA00022795"/>
    </source>
</evidence>
<name>A0A7V7KW12_9GAMM</name>
<keyword evidence="3" id="KW-1005">Bacterial flagellum biogenesis</keyword>
<proteinExistence type="inferred from homology"/>
<dbReference type="GO" id="GO:0009424">
    <property type="term" value="C:bacterial-type flagellum hook"/>
    <property type="evidence" value="ECO:0007669"/>
    <property type="project" value="InterPro"/>
</dbReference>
<keyword evidence="6" id="KW-0282">Flagellum</keyword>
<dbReference type="OrthoDB" id="1792985at2"/>
<dbReference type="InterPro" id="IPR001635">
    <property type="entry name" value="Flag_hook_Flik"/>
</dbReference>
<comment type="caution">
    <text evidence="6">The sequence shown here is derived from an EMBL/GenBank/DDBJ whole genome shotgun (WGS) entry which is preliminary data.</text>
</comment>
<dbReference type="PANTHER" id="PTHR37533:SF2">
    <property type="entry name" value="FLAGELLAR HOOK-LENGTH CONTROL PROTEIN"/>
    <property type="match status" value="1"/>
</dbReference>
<dbReference type="InterPro" id="IPR021136">
    <property type="entry name" value="Flagellar_hook_control-like_C"/>
</dbReference>
<sequence>MLKKSQLHSHSEAMETSTMSVSQNMLAILSSPVRQSVTSAGPASSAQLSEGEGAQSFSAVLSGQQSEQLDALLAFLEGPDGGAGLAALEELEIAVDGKDLPADMQGWLEHLAELNMNAESIATDAETDPALLKSMADDWAQWLTQARQALNDAAELESESDLEGELDSELLALNALPGRQAGVGDARAAAAVTGIQGGPASGAQGTLTADQLQQAQLERELRQENGTGSSKADRASLLETQIQQRAQDPSLAGQDTRAAFTAKLSDALEALTGKRGAAEADATEALQRPGTQGQATAQGTLAARPVLAATQSLGVPFGQAGWGDAMVEKIQWMSSQNLRSVEIRLDPAELGPMEIHIQTRGQEHQVQFVSQNPSVREALEAQMFRLRESFSQQGMDLVNVSVGDSSVGQQAGQDSQGRSTGGSAVAGASSTASMADEAGMLMAADAISQAMTNRLVDYYA</sequence>
<evidence type="ECO:0000256" key="1">
    <source>
        <dbReference type="ARBA" id="ARBA00003944"/>
    </source>
</evidence>
<dbReference type="Gene3D" id="3.30.750.140">
    <property type="match status" value="1"/>
</dbReference>
<dbReference type="Proteomes" id="UP000463138">
    <property type="component" value="Unassembled WGS sequence"/>
</dbReference>
<keyword evidence="6" id="KW-0969">Cilium</keyword>
<feature type="region of interest" description="Disordered" evidence="4">
    <location>
        <begin position="404"/>
        <end position="428"/>
    </location>
</feature>
<evidence type="ECO:0000259" key="5">
    <source>
        <dbReference type="Pfam" id="PF02120"/>
    </source>
</evidence>
<comment type="similarity">
    <text evidence="2">Belongs to the FliK family.</text>
</comment>
<dbReference type="PRINTS" id="PR01007">
    <property type="entry name" value="FLGHOOKFLIK"/>
</dbReference>
<keyword evidence="7" id="KW-1185">Reference proteome</keyword>
<feature type="compositionally biased region" description="Low complexity" evidence="4">
    <location>
        <begin position="417"/>
        <end position="428"/>
    </location>
</feature>
<dbReference type="PANTHER" id="PTHR37533">
    <property type="entry name" value="FLAGELLAR HOOK-LENGTH CONTROL PROTEIN"/>
    <property type="match status" value="1"/>
</dbReference>